<evidence type="ECO:0000259" key="2">
    <source>
        <dbReference type="Pfam" id="PF03108"/>
    </source>
</evidence>
<proteinExistence type="predicted"/>
<dbReference type="Proteomes" id="UP000585474">
    <property type="component" value="Unassembled WGS sequence"/>
</dbReference>
<gene>
    <name evidence="3" type="ORF">Acr_01g0007520</name>
</gene>
<organism evidence="3 4">
    <name type="scientific">Actinidia rufa</name>
    <dbReference type="NCBI Taxonomy" id="165716"/>
    <lineage>
        <taxon>Eukaryota</taxon>
        <taxon>Viridiplantae</taxon>
        <taxon>Streptophyta</taxon>
        <taxon>Embryophyta</taxon>
        <taxon>Tracheophyta</taxon>
        <taxon>Spermatophyta</taxon>
        <taxon>Magnoliopsida</taxon>
        <taxon>eudicotyledons</taxon>
        <taxon>Gunneridae</taxon>
        <taxon>Pentapetalae</taxon>
        <taxon>asterids</taxon>
        <taxon>Ericales</taxon>
        <taxon>Actinidiaceae</taxon>
        <taxon>Actinidia</taxon>
    </lineage>
</organism>
<dbReference type="AlphaFoldDB" id="A0A7J0E339"/>
<name>A0A7J0E339_9ERIC</name>
<dbReference type="OrthoDB" id="1939383at2759"/>
<evidence type="ECO:0000256" key="1">
    <source>
        <dbReference type="SAM" id="MobiDB-lite"/>
    </source>
</evidence>
<dbReference type="InterPro" id="IPR004332">
    <property type="entry name" value="Transposase_MuDR"/>
</dbReference>
<feature type="region of interest" description="Disordered" evidence="1">
    <location>
        <begin position="125"/>
        <end position="265"/>
    </location>
</feature>
<comment type="caution">
    <text evidence="3">The sequence shown here is derived from an EMBL/GenBank/DDBJ whole genome shotgun (WGS) entry which is preliminary data.</text>
</comment>
<evidence type="ECO:0000313" key="4">
    <source>
        <dbReference type="Proteomes" id="UP000585474"/>
    </source>
</evidence>
<keyword evidence="4" id="KW-1185">Reference proteome</keyword>
<sequence length="290" mass="31951">MFEFKEEEKIDLEKGMLVKNEKSRVTEHCGSHDCSWRIHASPLPDCVTYKIKFLGPDHTCVIVERNSEATSTWIAKKFLKALRGNPMMSLEAMHDDLIEKAYFKHIYLKAYGDIIHPLQDQSMWDEVPGEPVQSPPLGRMPSRPKKIRRREADEAAPGPSDSRRSCTVRCGNYKGFGHNKRTSQRAPVRGSSRGIASSGKGNGEGSESGSVAKRGRGRALNSTVQGSRDLPSQGTGNGRDSRGRDSSVSGRSTNGGVVHLEAGEDQQMGEVHLEVQLWLFGFSSVPSEIA</sequence>
<feature type="domain" description="Transposase MuDR plant" evidence="2">
    <location>
        <begin position="17"/>
        <end position="51"/>
    </location>
</feature>
<evidence type="ECO:0000313" key="3">
    <source>
        <dbReference type="EMBL" id="GFY80943.1"/>
    </source>
</evidence>
<protein>
    <recommendedName>
        <fullName evidence="2">Transposase MuDR plant domain-containing protein</fullName>
    </recommendedName>
</protein>
<feature type="compositionally biased region" description="Polar residues" evidence="1">
    <location>
        <begin position="220"/>
        <end position="233"/>
    </location>
</feature>
<dbReference type="Pfam" id="PF03108">
    <property type="entry name" value="DBD_Tnp_Mut"/>
    <property type="match status" value="1"/>
</dbReference>
<dbReference type="EMBL" id="BJWL01000001">
    <property type="protein sequence ID" value="GFY80943.1"/>
    <property type="molecule type" value="Genomic_DNA"/>
</dbReference>
<reference evidence="3 4" key="1">
    <citation type="submission" date="2019-07" db="EMBL/GenBank/DDBJ databases">
        <title>De Novo Assembly of kiwifruit Actinidia rufa.</title>
        <authorList>
            <person name="Sugita-Konishi S."/>
            <person name="Sato K."/>
            <person name="Mori E."/>
            <person name="Abe Y."/>
            <person name="Kisaki G."/>
            <person name="Hamano K."/>
            <person name="Suezawa K."/>
            <person name="Otani M."/>
            <person name="Fukuda T."/>
            <person name="Manabe T."/>
            <person name="Gomi K."/>
            <person name="Tabuchi M."/>
            <person name="Akimitsu K."/>
            <person name="Kataoka I."/>
        </authorList>
    </citation>
    <scope>NUCLEOTIDE SEQUENCE [LARGE SCALE GENOMIC DNA]</scope>
    <source>
        <strain evidence="4">cv. Fuchu</strain>
    </source>
</reference>
<accession>A0A7J0E339</accession>